<evidence type="ECO:0000259" key="1">
    <source>
        <dbReference type="Pfam" id="PF07157"/>
    </source>
</evidence>
<accession>A0ABQ0EA01</accession>
<dbReference type="RefSeq" id="WP_407844854.1">
    <property type="nucleotide sequence ID" value="NZ_BAAFSG010000001.1"/>
</dbReference>
<reference evidence="2 3" key="1">
    <citation type="journal article" date="2025" name="Int. J. Syst. Evol. Microbiol.">
        <title>Desulfovibrio falkowii sp. nov., Porphyromonas miyakawae sp. nov., Mediterraneibacter flintii sp. nov. and Owariibacterium komagatae gen. nov., sp. nov., isolated from human faeces.</title>
        <authorList>
            <person name="Hamaguchi T."/>
            <person name="Ohara M."/>
            <person name="Hisatomi A."/>
            <person name="Sekiguchi K."/>
            <person name="Takeda J.I."/>
            <person name="Ueyama J."/>
            <person name="Ito M."/>
            <person name="Nishiwaki H."/>
            <person name="Ogi T."/>
            <person name="Hirayama M."/>
            <person name="Ohkuma M."/>
            <person name="Sakamoto M."/>
            <person name="Ohno K."/>
        </authorList>
    </citation>
    <scope>NUCLEOTIDE SEQUENCE [LARGE SCALE GENOMIC DNA]</scope>
    <source>
        <strain evidence="2 3">13CB8C</strain>
    </source>
</reference>
<sequence>MSLLNTLNEIASPWATMLDASFRGVKFQVAGISDKGEKSLAVHEYPYRSGAEVEDLGRNARLTPVKALFWGRNYLSEITALVKAFEESGKGELVHPLFGTLQVCVKNWNIEHDAEKRDYGAVDFEFVEASLDNPFFDSKSMRGLADKAQANMLSGLTKTMNEASAALSETLAPLQEAAAYVQGAVLTELRAILDVYDGTGAVVRTALSYIDYPVGFVTDLLACQISAASAVSGLGTFAGLSSLSGVFPRVGLSTEEPQATYAVGSSAYSDSWVTGPQSSVSGEQLSVRQAAPAAVSAVTDAPASRQTARAQAVTYAMLAQTNTLATATAEALVAEVATPSMTPGEVEALAGNTRARVQDCLTYVRASLPESRWHAAAEGLRDAAQGIQQLGEAALNARPPLVSYAVPTPCNPRLLAFRLYGDHTRSRELVRINPQVRNPNFIGPGQEMLVYAK</sequence>
<evidence type="ECO:0000313" key="2">
    <source>
        <dbReference type="EMBL" id="GAB1254596.1"/>
    </source>
</evidence>
<evidence type="ECO:0000313" key="3">
    <source>
        <dbReference type="Proteomes" id="UP001628192"/>
    </source>
</evidence>
<gene>
    <name evidence="2" type="ORF">Defa_20830</name>
</gene>
<organism evidence="2 3">
    <name type="scientific">Desulfovibrio falkowii</name>
    <dbReference type="NCBI Taxonomy" id="3136602"/>
    <lineage>
        <taxon>Bacteria</taxon>
        <taxon>Pseudomonadati</taxon>
        <taxon>Thermodesulfobacteriota</taxon>
        <taxon>Desulfovibrionia</taxon>
        <taxon>Desulfovibrionales</taxon>
        <taxon>Desulfovibrionaceae</taxon>
        <taxon>Desulfovibrio</taxon>
    </lineage>
</organism>
<comment type="caution">
    <text evidence="2">The sequence shown here is derived from an EMBL/GenBank/DDBJ whole genome shotgun (WGS) entry which is preliminary data.</text>
</comment>
<dbReference type="EMBL" id="BAAFSG010000001">
    <property type="protein sequence ID" value="GAB1254596.1"/>
    <property type="molecule type" value="Genomic_DNA"/>
</dbReference>
<dbReference type="Pfam" id="PF07157">
    <property type="entry name" value="DNA_circ_N"/>
    <property type="match status" value="1"/>
</dbReference>
<protein>
    <submittedName>
        <fullName evidence="2">DNA circularization N-terminal domain-containing protein</fullName>
    </submittedName>
</protein>
<keyword evidence="3" id="KW-1185">Reference proteome</keyword>
<dbReference type="Proteomes" id="UP001628192">
    <property type="component" value="Unassembled WGS sequence"/>
</dbReference>
<proteinExistence type="predicted"/>
<feature type="domain" description="DNA circulation N-terminal" evidence="1">
    <location>
        <begin position="17"/>
        <end position="103"/>
    </location>
</feature>
<dbReference type="InterPro" id="IPR009826">
    <property type="entry name" value="DNA_circ_N"/>
</dbReference>
<name>A0ABQ0EA01_9BACT</name>